<feature type="region of interest" description="Disordered" evidence="1">
    <location>
        <begin position="1"/>
        <end position="67"/>
    </location>
</feature>
<dbReference type="RefSeq" id="XP_009550907.1">
    <property type="nucleotide sequence ID" value="XM_009552612.1"/>
</dbReference>
<dbReference type="GeneID" id="20666066"/>
<gene>
    <name evidence="2" type="ORF">HETIRDRAFT_105466</name>
</gene>
<evidence type="ECO:0000313" key="2">
    <source>
        <dbReference type="EMBL" id="ETW77397.1"/>
    </source>
</evidence>
<reference evidence="2 3" key="1">
    <citation type="journal article" date="2012" name="New Phytol.">
        <title>Insight into trade-off between wood decay and parasitism from the genome of a fungal forest pathogen.</title>
        <authorList>
            <person name="Olson A."/>
            <person name="Aerts A."/>
            <person name="Asiegbu F."/>
            <person name="Belbahri L."/>
            <person name="Bouzid O."/>
            <person name="Broberg A."/>
            <person name="Canback B."/>
            <person name="Coutinho P.M."/>
            <person name="Cullen D."/>
            <person name="Dalman K."/>
            <person name="Deflorio G."/>
            <person name="van Diepen L.T."/>
            <person name="Dunand C."/>
            <person name="Duplessis S."/>
            <person name="Durling M."/>
            <person name="Gonthier P."/>
            <person name="Grimwood J."/>
            <person name="Fossdal C.G."/>
            <person name="Hansson D."/>
            <person name="Henrissat B."/>
            <person name="Hietala A."/>
            <person name="Himmelstrand K."/>
            <person name="Hoffmeister D."/>
            <person name="Hogberg N."/>
            <person name="James T.Y."/>
            <person name="Karlsson M."/>
            <person name="Kohler A."/>
            <person name="Kues U."/>
            <person name="Lee Y.H."/>
            <person name="Lin Y.C."/>
            <person name="Lind M."/>
            <person name="Lindquist E."/>
            <person name="Lombard V."/>
            <person name="Lucas S."/>
            <person name="Lunden K."/>
            <person name="Morin E."/>
            <person name="Murat C."/>
            <person name="Park J."/>
            <person name="Raffaello T."/>
            <person name="Rouze P."/>
            <person name="Salamov A."/>
            <person name="Schmutz J."/>
            <person name="Solheim H."/>
            <person name="Stahlberg J."/>
            <person name="Velez H."/>
            <person name="de Vries R.P."/>
            <person name="Wiebenga A."/>
            <person name="Woodward S."/>
            <person name="Yakovlev I."/>
            <person name="Garbelotto M."/>
            <person name="Martin F."/>
            <person name="Grigoriev I.V."/>
            <person name="Stenlid J."/>
        </authorList>
    </citation>
    <scope>NUCLEOTIDE SEQUENCE [LARGE SCALE GENOMIC DNA]</scope>
    <source>
        <strain evidence="2 3">TC 32-1</strain>
    </source>
</reference>
<dbReference type="EMBL" id="KI925463">
    <property type="protein sequence ID" value="ETW77397.1"/>
    <property type="molecule type" value="Genomic_DNA"/>
</dbReference>
<dbReference type="Proteomes" id="UP000030671">
    <property type="component" value="Unassembled WGS sequence"/>
</dbReference>
<proteinExistence type="predicted"/>
<dbReference type="KEGG" id="hir:HETIRDRAFT_105466"/>
<organism evidence="2 3">
    <name type="scientific">Heterobasidion irregulare (strain TC 32-1)</name>
    <dbReference type="NCBI Taxonomy" id="747525"/>
    <lineage>
        <taxon>Eukaryota</taxon>
        <taxon>Fungi</taxon>
        <taxon>Dikarya</taxon>
        <taxon>Basidiomycota</taxon>
        <taxon>Agaricomycotina</taxon>
        <taxon>Agaricomycetes</taxon>
        <taxon>Russulales</taxon>
        <taxon>Bondarzewiaceae</taxon>
        <taxon>Heterobasidion</taxon>
        <taxon>Heterobasidion annosum species complex</taxon>
    </lineage>
</organism>
<name>W4JV35_HETIT</name>
<evidence type="ECO:0000313" key="3">
    <source>
        <dbReference type="Proteomes" id="UP000030671"/>
    </source>
</evidence>
<dbReference type="HOGENOM" id="CLU_2073465_0_0_1"/>
<dbReference type="AlphaFoldDB" id="W4JV35"/>
<sequence length="118" mass="13259">MSSTTEARKRSQTTGWRAPTDRYARRHPVPRDQALSAFVLRSPHPRRRPLRPAPDAVPSAGLLSNSRPRTYLHVLKTWYRAPRPRTPRAMLPSAFPARAEHQTRGRGTPPSQAPSAPP</sequence>
<evidence type="ECO:0000256" key="1">
    <source>
        <dbReference type="SAM" id="MobiDB-lite"/>
    </source>
</evidence>
<protein>
    <submittedName>
        <fullName evidence="2">Uncharacterized protein</fullName>
    </submittedName>
</protein>
<keyword evidence="3" id="KW-1185">Reference proteome</keyword>
<dbReference type="InParanoid" id="W4JV35"/>
<feature type="region of interest" description="Disordered" evidence="1">
    <location>
        <begin position="81"/>
        <end position="118"/>
    </location>
</feature>
<accession>W4JV35</accession>